<accession>A0A1I4VV57</accession>
<dbReference type="RefSeq" id="WP_091190518.1">
    <property type="nucleotide sequence ID" value="NZ_FOVE01000002.1"/>
</dbReference>
<dbReference type="STRING" id="83765.SAMN05660284_00403"/>
<dbReference type="EMBL" id="FOVE01000002">
    <property type="protein sequence ID" value="SFN05171.1"/>
    <property type="molecule type" value="Genomic_DNA"/>
</dbReference>
<dbReference type="SUPFAM" id="SSF103039">
    <property type="entry name" value="CheC-like"/>
    <property type="match status" value="1"/>
</dbReference>
<dbReference type="AlphaFoldDB" id="A0A1I4VV57"/>
<keyword evidence="3" id="KW-1185">Reference proteome</keyword>
<evidence type="ECO:0000256" key="1">
    <source>
        <dbReference type="ARBA" id="ARBA00022500"/>
    </source>
</evidence>
<sequence>MIGANAGVALEKLFERAILDNAATGAEQRCAVARNHGVAVQDKAANRPLVVLNISSYLFRIVALFEFGTDARAIEQLARATRSPAKLEGQALRDACAEFANMLCGAVNRSLCKQFRHVGMSTPFVLENTCAQYLAMLEPSLTQSFTVSVDGAEWFGLTVCTCTADGIALDFSADEVVQEEAMSGELEFF</sequence>
<organism evidence="2 3">
    <name type="scientific">Formivibrio citricus</name>
    <dbReference type="NCBI Taxonomy" id="83765"/>
    <lineage>
        <taxon>Bacteria</taxon>
        <taxon>Pseudomonadati</taxon>
        <taxon>Pseudomonadota</taxon>
        <taxon>Betaproteobacteria</taxon>
        <taxon>Neisseriales</taxon>
        <taxon>Chitinibacteraceae</taxon>
        <taxon>Formivibrio</taxon>
    </lineage>
</organism>
<keyword evidence="1" id="KW-0145">Chemotaxis</keyword>
<evidence type="ECO:0008006" key="4">
    <source>
        <dbReference type="Google" id="ProtNLM"/>
    </source>
</evidence>
<reference evidence="3" key="1">
    <citation type="submission" date="2016-10" db="EMBL/GenBank/DDBJ databases">
        <authorList>
            <person name="Varghese N."/>
            <person name="Submissions S."/>
        </authorList>
    </citation>
    <scope>NUCLEOTIDE SEQUENCE [LARGE SCALE GENOMIC DNA]</scope>
    <source>
        <strain evidence="3">DSM 6150</strain>
    </source>
</reference>
<dbReference type="InterPro" id="IPR028976">
    <property type="entry name" value="CheC-like_sf"/>
</dbReference>
<evidence type="ECO:0000313" key="3">
    <source>
        <dbReference type="Proteomes" id="UP000242869"/>
    </source>
</evidence>
<dbReference type="GO" id="GO:0006935">
    <property type="term" value="P:chemotaxis"/>
    <property type="evidence" value="ECO:0007669"/>
    <property type="project" value="UniProtKB-KW"/>
</dbReference>
<proteinExistence type="predicted"/>
<gene>
    <name evidence="2" type="ORF">SAMN05660284_00403</name>
</gene>
<dbReference type="Proteomes" id="UP000242869">
    <property type="component" value="Unassembled WGS sequence"/>
</dbReference>
<protein>
    <recommendedName>
        <fullName evidence="4">Chemotaxis protein CheX</fullName>
    </recommendedName>
</protein>
<name>A0A1I4VV57_9NEIS</name>
<evidence type="ECO:0000313" key="2">
    <source>
        <dbReference type="EMBL" id="SFN05171.1"/>
    </source>
</evidence>
<dbReference type="Gene3D" id="3.40.1550.10">
    <property type="entry name" value="CheC-like"/>
    <property type="match status" value="1"/>
</dbReference>
<dbReference type="OrthoDB" id="8717392at2"/>